<organism evidence="5 6">
    <name type="scientific">Oceanospirillum sediminis</name>
    <dbReference type="NCBI Taxonomy" id="2760088"/>
    <lineage>
        <taxon>Bacteria</taxon>
        <taxon>Pseudomonadati</taxon>
        <taxon>Pseudomonadota</taxon>
        <taxon>Gammaproteobacteria</taxon>
        <taxon>Oceanospirillales</taxon>
        <taxon>Oceanospirillaceae</taxon>
        <taxon>Oceanospirillum</taxon>
    </lineage>
</organism>
<keyword evidence="1" id="KW-0229">DNA integration</keyword>
<keyword evidence="6" id="KW-1185">Reference proteome</keyword>
<dbReference type="GO" id="GO:0015074">
    <property type="term" value="P:DNA integration"/>
    <property type="evidence" value="ECO:0007669"/>
    <property type="project" value="UniProtKB-KW"/>
</dbReference>
<protein>
    <submittedName>
        <fullName evidence="5">Site-specific integrase</fullName>
    </submittedName>
</protein>
<dbReference type="InterPro" id="IPR010998">
    <property type="entry name" value="Integrase_recombinase_N"/>
</dbReference>
<dbReference type="GO" id="GO:0003677">
    <property type="term" value="F:DNA binding"/>
    <property type="evidence" value="ECO:0007669"/>
    <property type="project" value="UniProtKB-UniRule"/>
</dbReference>
<dbReference type="Proteomes" id="UP000565262">
    <property type="component" value="Unassembled WGS sequence"/>
</dbReference>
<dbReference type="InterPro" id="IPR044068">
    <property type="entry name" value="CB"/>
</dbReference>
<dbReference type="SUPFAM" id="SSF56349">
    <property type="entry name" value="DNA breaking-rejoining enzymes"/>
    <property type="match status" value="1"/>
</dbReference>
<comment type="caution">
    <text evidence="5">The sequence shown here is derived from an EMBL/GenBank/DDBJ whole genome shotgun (WGS) entry which is preliminary data.</text>
</comment>
<dbReference type="Pfam" id="PF02899">
    <property type="entry name" value="Phage_int_SAM_1"/>
    <property type="match status" value="1"/>
</dbReference>
<dbReference type="PROSITE" id="PS51900">
    <property type="entry name" value="CB"/>
    <property type="match status" value="1"/>
</dbReference>
<evidence type="ECO:0000259" key="4">
    <source>
        <dbReference type="PROSITE" id="PS51900"/>
    </source>
</evidence>
<evidence type="ECO:0000313" key="6">
    <source>
        <dbReference type="Proteomes" id="UP000565262"/>
    </source>
</evidence>
<evidence type="ECO:0000256" key="3">
    <source>
        <dbReference type="PROSITE-ProRule" id="PRU01248"/>
    </source>
</evidence>
<proteinExistence type="predicted"/>
<sequence length="161" mass="18902">MTTLNSCVKEYLNYCRYHKNLSDLSLKAYDIDLKQFITFVGGRKKIKNIDKHVITGYVQHLFEDGLKSSSVKRRIACLKAMFRWLEFDEQIDVNPFHKVDLRIRLPQQLPRNLGTDQLQVLMNRARMDIGLRNYQIISMLELQNRIAILWTLSCSNNPVKA</sequence>
<evidence type="ECO:0000256" key="1">
    <source>
        <dbReference type="ARBA" id="ARBA00022908"/>
    </source>
</evidence>
<dbReference type="InterPro" id="IPR011010">
    <property type="entry name" value="DNA_brk_join_enz"/>
</dbReference>
<dbReference type="RefSeq" id="WP_182810659.1">
    <property type="nucleotide sequence ID" value="NZ_JACJFM010000038.1"/>
</dbReference>
<dbReference type="EMBL" id="JACJFM010000038">
    <property type="protein sequence ID" value="MBB1488887.1"/>
    <property type="molecule type" value="Genomic_DNA"/>
</dbReference>
<keyword evidence="2 3" id="KW-0238">DNA-binding</keyword>
<evidence type="ECO:0000313" key="5">
    <source>
        <dbReference type="EMBL" id="MBB1488887.1"/>
    </source>
</evidence>
<reference evidence="5 6" key="1">
    <citation type="submission" date="2020-08" db="EMBL/GenBank/DDBJ databases">
        <title>Oceanospirillum sp. nov. isolated from marine sediment.</title>
        <authorList>
            <person name="Ji X."/>
        </authorList>
    </citation>
    <scope>NUCLEOTIDE SEQUENCE [LARGE SCALE GENOMIC DNA]</scope>
    <source>
        <strain evidence="5 6">D5</strain>
    </source>
</reference>
<accession>A0A839IWY6</accession>
<name>A0A839IWY6_9GAMM</name>
<gene>
    <name evidence="5" type="ORF">H4O21_19945</name>
</gene>
<dbReference type="Gene3D" id="1.10.150.130">
    <property type="match status" value="1"/>
</dbReference>
<evidence type="ECO:0000256" key="2">
    <source>
        <dbReference type="ARBA" id="ARBA00023125"/>
    </source>
</evidence>
<dbReference type="InterPro" id="IPR004107">
    <property type="entry name" value="Integrase_SAM-like_N"/>
</dbReference>
<feature type="domain" description="Core-binding (CB)" evidence="4">
    <location>
        <begin position="2"/>
        <end position="86"/>
    </location>
</feature>
<dbReference type="AlphaFoldDB" id="A0A839IWY6"/>